<dbReference type="SMART" id="SM00132">
    <property type="entry name" value="LIM"/>
    <property type="match status" value="2"/>
</dbReference>
<accession>A0ABM4BEU1</accession>
<gene>
    <name evidence="10" type="primary">LOC100212389</name>
</gene>
<evidence type="ECO:0000313" key="10">
    <source>
        <dbReference type="RefSeq" id="XP_065647478.1"/>
    </source>
</evidence>
<keyword evidence="4 7" id="KW-0862">Zinc</keyword>
<evidence type="ECO:0000256" key="1">
    <source>
        <dbReference type="ARBA" id="ARBA00004123"/>
    </source>
</evidence>
<evidence type="ECO:0000256" key="3">
    <source>
        <dbReference type="ARBA" id="ARBA00022737"/>
    </source>
</evidence>
<organism evidence="9 10">
    <name type="scientific">Hydra vulgaris</name>
    <name type="common">Hydra</name>
    <name type="synonym">Hydra attenuata</name>
    <dbReference type="NCBI Taxonomy" id="6087"/>
    <lineage>
        <taxon>Eukaryota</taxon>
        <taxon>Metazoa</taxon>
        <taxon>Cnidaria</taxon>
        <taxon>Hydrozoa</taxon>
        <taxon>Hydroidolina</taxon>
        <taxon>Anthoathecata</taxon>
        <taxon>Aplanulata</taxon>
        <taxon>Hydridae</taxon>
        <taxon>Hydra</taxon>
    </lineage>
</organism>
<feature type="domain" description="LIM zinc-binding" evidence="8">
    <location>
        <begin position="109"/>
        <end position="169"/>
    </location>
</feature>
<feature type="domain" description="LIM zinc-binding" evidence="8">
    <location>
        <begin position="7"/>
        <end position="70"/>
    </location>
</feature>
<dbReference type="CDD" id="cd09326">
    <property type="entry name" value="LIM_CRP_like"/>
    <property type="match status" value="2"/>
</dbReference>
<protein>
    <submittedName>
        <fullName evidence="10">Cysteine and glycine-rich protein 2 isoform X2</fullName>
    </submittedName>
</protein>
<keyword evidence="2 7" id="KW-0479">Metal-binding</keyword>
<proteinExistence type="predicted"/>
<reference evidence="10" key="2">
    <citation type="submission" date="2025-08" db="UniProtKB">
        <authorList>
            <consortium name="RefSeq"/>
        </authorList>
    </citation>
    <scope>IDENTIFICATION</scope>
</reference>
<dbReference type="PANTHER" id="PTHR24215:SF35">
    <property type="entry name" value="MUSCLE LIM PROTEIN MLP84B"/>
    <property type="match status" value="1"/>
</dbReference>
<evidence type="ECO:0000256" key="7">
    <source>
        <dbReference type="PROSITE-ProRule" id="PRU00125"/>
    </source>
</evidence>
<dbReference type="PROSITE" id="PS50023">
    <property type="entry name" value="LIM_DOMAIN_2"/>
    <property type="match status" value="2"/>
</dbReference>
<dbReference type="GeneID" id="100212389"/>
<name>A0ABM4BEU1_HYDVU</name>
<dbReference type="PROSITE" id="PS00478">
    <property type="entry name" value="LIM_DOMAIN_1"/>
    <property type="match status" value="1"/>
</dbReference>
<sequence length="185" mass="20014">MSVYENPNCGRCGKKVYHAERMAGGDTYWHKVGCYTCKVCNVRLSSTTVAEANDEHEIYCKSCYGKLRGPKGYGYGAGAGTLSMDSGGKYETHTGPLVSSDSQIYFGGNKCPRCGGSVYHAEEVIGAGYSWHRHCFSCFICKKKLDSTNCQENDGQIYCKSCYGSQFGPKGYGFGGGSGVLTHTT</sequence>
<keyword evidence="6" id="KW-0539">Nucleus</keyword>
<dbReference type="PANTHER" id="PTHR24215">
    <property type="entry name" value="RHO-GTPASE-ACTIVATING PROTEIN LRG1"/>
    <property type="match status" value="1"/>
</dbReference>
<dbReference type="Gene3D" id="2.10.110.10">
    <property type="entry name" value="Cysteine Rich Protein"/>
    <property type="match status" value="2"/>
</dbReference>
<dbReference type="InterPro" id="IPR001781">
    <property type="entry name" value="Znf_LIM"/>
</dbReference>
<evidence type="ECO:0000256" key="2">
    <source>
        <dbReference type="ARBA" id="ARBA00022723"/>
    </source>
</evidence>
<keyword evidence="9" id="KW-1185">Reference proteome</keyword>
<evidence type="ECO:0000256" key="6">
    <source>
        <dbReference type="ARBA" id="ARBA00023242"/>
    </source>
</evidence>
<keyword evidence="3" id="KW-0677">Repeat</keyword>
<evidence type="ECO:0000256" key="4">
    <source>
        <dbReference type="ARBA" id="ARBA00022833"/>
    </source>
</evidence>
<evidence type="ECO:0000313" key="9">
    <source>
        <dbReference type="Proteomes" id="UP001652625"/>
    </source>
</evidence>
<evidence type="ECO:0000259" key="8">
    <source>
        <dbReference type="PROSITE" id="PS50023"/>
    </source>
</evidence>
<dbReference type="Proteomes" id="UP001652625">
    <property type="component" value="Chromosome 02"/>
</dbReference>
<comment type="subcellular location">
    <subcellularLocation>
        <location evidence="1">Nucleus</location>
    </subcellularLocation>
</comment>
<dbReference type="SUPFAM" id="SSF57716">
    <property type="entry name" value="Glucocorticoid receptor-like (DNA-binding domain)"/>
    <property type="match status" value="4"/>
</dbReference>
<evidence type="ECO:0000256" key="5">
    <source>
        <dbReference type="ARBA" id="ARBA00023038"/>
    </source>
</evidence>
<dbReference type="Pfam" id="PF00412">
    <property type="entry name" value="LIM"/>
    <property type="match status" value="2"/>
</dbReference>
<reference evidence="9" key="1">
    <citation type="submission" date="2025-05" db="UniProtKB">
        <authorList>
            <consortium name="RefSeq"/>
        </authorList>
    </citation>
    <scope>NUCLEOTIDE SEQUENCE [LARGE SCALE GENOMIC DNA]</scope>
</reference>
<keyword evidence="5 7" id="KW-0440">LIM domain</keyword>
<dbReference type="RefSeq" id="XP_065647478.1">
    <property type="nucleotide sequence ID" value="XM_065791406.1"/>
</dbReference>